<keyword evidence="2" id="KW-1185">Reference proteome</keyword>
<name>A0AAE1DID8_9GAST</name>
<dbReference type="AlphaFoldDB" id="A0AAE1DID8"/>
<sequence>IHLCQFKYEYLGQVPDAFVRFCCSRICCPKRLSKIRSRRVIGLEARGATLPDPRTKMNLRASDGEGEP</sequence>
<protein>
    <submittedName>
        <fullName evidence="1">Uncharacterized protein</fullName>
    </submittedName>
</protein>
<evidence type="ECO:0000313" key="2">
    <source>
        <dbReference type="Proteomes" id="UP001283361"/>
    </source>
</evidence>
<accession>A0AAE1DID8</accession>
<proteinExistence type="predicted"/>
<dbReference type="Proteomes" id="UP001283361">
    <property type="component" value="Unassembled WGS sequence"/>
</dbReference>
<reference evidence="1" key="1">
    <citation type="journal article" date="2023" name="G3 (Bethesda)">
        <title>A reference genome for the long-term kleptoplast-retaining sea slug Elysia crispata morphotype clarki.</title>
        <authorList>
            <person name="Eastman K.E."/>
            <person name="Pendleton A.L."/>
            <person name="Shaikh M.A."/>
            <person name="Suttiyut T."/>
            <person name="Ogas R."/>
            <person name="Tomko P."/>
            <person name="Gavelis G."/>
            <person name="Widhalm J.R."/>
            <person name="Wisecaver J.H."/>
        </authorList>
    </citation>
    <scope>NUCLEOTIDE SEQUENCE</scope>
    <source>
        <strain evidence="1">ECLA1</strain>
    </source>
</reference>
<gene>
    <name evidence="1" type="ORF">RRG08_002877</name>
</gene>
<dbReference type="EMBL" id="JAWDGP010003668">
    <property type="protein sequence ID" value="KAK3771869.1"/>
    <property type="molecule type" value="Genomic_DNA"/>
</dbReference>
<comment type="caution">
    <text evidence="1">The sequence shown here is derived from an EMBL/GenBank/DDBJ whole genome shotgun (WGS) entry which is preliminary data.</text>
</comment>
<organism evidence="1 2">
    <name type="scientific">Elysia crispata</name>
    <name type="common">lettuce slug</name>
    <dbReference type="NCBI Taxonomy" id="231223"/>
    <lineage>
        <taxon>Eukaryota</taxon>
        <taxon>Metazoa</taxon>
        <taxon>Spiralia</taxon>
        <taxon>Lophotrochozoa</taxon>
        <taxon>Mollusca</taxon>
        <taxon>Gastropoda</taxon>
        <taxon>Heterobranchia</taxon>
        <taxon>Euthyneura</taxon>
        <taxon>Panpulmonata</taxon>
        <taxon>Sacoglossa</taxon>
        <taxon>Placobranchoidea</taxon>
        <taxon>Plakobranchidae</taxon>
        <taxon>Elysia</taxon>
    </lineage>
</organism>
<evidence type="ECO:0000313" key="1">
    <source>
        <dbReference type="EMBL" id="KAK3771869.1"/>
    </source>
</evidence>
<feature type="non-terminal residue" evidence="1">
    <location>
        <position position="68"/>
    </location>
</feature>